<dbReference type="InterPro" id="IPR008271">
    <property type="entry name" value="Ser/Thr_kinase_AS"/>
</dbReference>
<sequence>MNGQPESPEPQTQQVKQAFLRCMSPRSEEDQRAEFEKLANENPALARQVQSLFDALEGSRLEQITGYAEYSDAHLGRDALNSIHCSVLESLQHTMNGVPRVDLRPSDESEAIVIPKSSELASAKLPRNSRYRLDGEIARGGMGVVLKGRDMDLGRDLAIKVLLNTHRESPEVMRRFIEEAQIGGQLQHPGIVPVHELGKFMDDRPFFTMKLVKGKTLSALLAARSSPSEDRAKFLGIFEQVCQTVAYTHSRGVIHRDLKPSNIMVGAFGEVQVMDWGLAKVLAIGGVADERKQRATQKDVSVIQTIRSEVGSTVDEDHSVGSQTRMGSVMGTPAYMSREQALGEIDQLDERTDVFALGSILCEILTGCPAYFSRNGGELLRMASRANLDDAHERLERCEADDEVCALARDCISAEPADRIRDAQILSNRLASYLESVEERLRKSELERAKSETRATEERKRRRVQLALAASALLALAIGAGSWILIQQNQAEIGRMKSEAELLASARQSKLNQQIRSELATAEAIVDQSEILPTVNQLQRALEAAHRAKNLAAEKEVDPELAAEITRLTRTISDAKSDQELVARLREIWDIEQEFFAQRASRSTAPLEPNDTLNELGDEPRDDDQASSLGVTNPASLYEQAFARWGIKLERDSNESVVSRVSQLPSSLQTPVLHSLDRWSELLVEQNRLADWMAMDWTPMKPVQASSGNPKDEFEFLDDDSILVSGEDAGPGYEIIFETEQTEISGLRLEAMTHDSLPGRGPGRSEDGTFVVAGLRVFVAPKSNPQDYHAVPLAYGDASYYTETWPFTLDKWHGEYGGGRSHEAYYEFDHELSDKAGFRVKIVTVAHTSNRWADQILGRFRWSTKGKDGNRAMHLKLASIVQEVESDPWRKEMRVARSEGDLLKVVELIKSAESLAQPTYVLASILNQIFKLNGSDIASQYFSDLHWTPVPIEPLQTPANTMWELLDDGSILFKTHDDTITSFTLPFSAPNDPHSVLRVELFKYDPDDTAIFLGQTGSSRAYLREVAVEPNTNQRQIDNGEDKLDDSRPLSALDFPVVDYDFPTDMGNAFDDDFNSYVELPNLGDEPTFFLVLNKTAPNFEQLNLHVASGIPSTWDRTSSYQGLLGRFRLSIAPLKQELTAPNQACEQLLTALVQDRPDDYLAHLYLAKYYLDSFPPRKDEALRQASIAICLNEQDGMAQLTFLKAVDPKRLLEEKLLQKQTQQIYDNFLHERDWASSGHREFREFKTTVLNYAIKCLEEGDSGVPQALFQAITHDDRELSRLYIGIFNGFFRASQIDRSPKNINYAIQYGELADPLALPTASLANHLGHVYTWAGRLEDALAMHQRAYELLPENENARQSLLVAYANLDKKTEFTQFVDMTLKAWPDSAQFRLNAAIQMCNKPSVRDLERAEELVQEALQLNVETNSIAPEKLFVEICFRYLDEQQYKEGLALLHRANVLIPESPAVLRMISRQLAASPDQSLHDYPQALEYAQQAIDLDSSSAFSRFARGMAYYRLGNWQASLDDFNVLVNTVAKDNSSPALTYALAFQALACAQLGEIKKSKTLLDEIKSLIKEHGDVYSPHFANITMLRTQELEELLASEMPQIAGEPQE</sequence>
<dbReference type="Gene3D" id="1.25.40.10">
    <property type="entry name" value="Tetratricopeptide repeat domain"/>
    <property type="match status" value="2"/>
</dbReference>
<dbReference type="SMART" id="SM00028">
    <property type="entry name" value="TPR"/>
    <property type="match status" value="3"/>
</dbReference>
<dbReference type="PANTHER" id="PTHR43289">
    <property type="entry name" value="MITOGEN-ACTIVATED PROTEIN KINASE KINASE KINASE 20-RELATED"/>
    <property type="match status" value="1"/>
</dbReference>
<dbReference type="Pfam" id="PF00069">
    <property type="entry name" value="Pkinase"/>
    <property type="match status" value="1"/>
</dbReference>
<dbReference type="CDD" id="cd14014">
    <property type="entry name" value="STKc_PknB_like"/>
    <property type="match status" value="1"/>
</dbReference>
<evidence type="ECO:0000256" key="2">
    <source>
        <dbReference type="ARBA" id="ARBA00022741"/>
    </source>
</evidence>
<dbReference type="InterPro" id="IPR011009">
    <property type="entry name" value="Kinase-like_dom_sf"/>
</dbReference>
<dbReference type="InterPro" id="IPR000719">
    <property type="entry name" value="Prot_kinase_dom"/>
</dbReference>
<keyword evidence="1 8" id="KW-0808">Transferase</keyword>
<dbReference type="RefSeq" id="WP_145076652.1">
    <property type="nucleotide sequence ID" value="NZ_CP036298.1"/>
</dbReference>
<dbReference type="SMART" id="SM00220">
    <property type="entry name" value="S_TKc"/>
    <property type="match status" value="1"/>
</dbReference>
<dbReference type="SUPFAM" id="SSF81901">
    <property type="entry name" value="HCP-like"/>
    <property type="match status" value="1"/>
</dbReference>
<dbReference type="PROSITE" id="PS50011">
    <property type="entry name" value="PROTEIN_KINASE_DOM"/>
    <property type="match status" value="1"/>
</dbReference>
<evidence type="ECO:0000256" key="5">
    <source>
        <dbReference type="PROSITE-ProRule" id="PRU00339"/>
    </source>
</evidence>
<keyword evidence="3 8" id="KW-0418">Kinase</keyword>
<evidence type="ECO:0000256" key="6">
    <source>
        <dbReference type="SAM" id="MobiDB-lite"/>
    </source>
</evidence>
<keyword evidence="9" id="KW-1185">Reference proteome</keyword>
<dbReference type="PROSITE" id="PS50005">
    <property type="entry name" value="TPR"/>
    <property type="match status" value="1"/>
</dbReference>
<evidence type="ECO:0000259" key="7">
    <source>
        <dbReference type="PROSITE" id="PS50011"/>
    </source>
</evidence>
<protein>
    <submittedName>
        <fullName evidence="8">Serine/threonine-protein kinase PknD</fullName>
        <ecNumber evidence="8">2.7.11.1</ecNumber>
    </submittedName>
</protein>
<dbReference type="Proteomes" id="UP000318017">
    <property type="component" value="Chromosome"/>
</dbReference>
<name>A0A518G4Y1_9BACT</name>
<evidence type="ECO:0000313" key="8">
    <source>
        <dbReference type="EMBL" id="QDV23610.1"/>
    </source>
</evidence>
<keyword evidence="4" id="KW-0067">ATP-binding</keyword>
<dbReference type="InterPro" id="IPR011990">
    <property type="entry name" value="TPR-like_helical_dom_sf"/>
</dbReference>
<keyword evidence="2" id="KW-0547">Nucleotide-binding</keyword>
<feature type="domain" description="Protein kinase" evidence="7">
    <location>
        <begin position="131"/>
        <end position="434"/>
    </location>
</feature>
<proteinExistence type="predicted"/>
<evidence type="ECO:0000313" key="9">
    <source>
        <dbReference type="Proteomes" id="UP000318017"/>
    </source>
</evidence>
<reference evidence="8 9" key="1">
    <citation type="submission" date="2019-02" db="EMBL/GenBank/DDBJ databases">
        <title>Deep-cultivation of Planctomycetes and their phenomic and genomic characterization uncovers novel biology.</title>
        <authorList>
            <person name="Wiegand S."/>
            <person name="Jogler M."/>
            <person name="Boedeker C."/>
            <person name="Pinto D."/>
            <person name="Vollmers J."/>
            <person name="Rivas-Marin E."/>
            <person name="Kohn T."/>
            <person name="Peeters S.H."/>
            <person name="Heuer A."/>
            <person name="Rast P."/>
            <person name="Oberbeckmann S."/>
            <person name="Bunk B."/>
            <person name="Jeske O."/>
            <person name="Meyerdierks A."/>
            <person name="Storesund J.E."/>
            <person name="Kallscheuer N."/>
            <person name="Luecker S."/>
            <person name="Lage O.M."/>
            <person name="Pohl T."/>
            <person name="Merkel B.J."/>
            <person name="Hornburger P."/>
            <person name="Mueller R.-W."/>
            <person name="Bruemmer F."/>
            <person name="Labrenz M."/>
            <person name="Spormann A.M."/>
            <person name="Op den Camp H."/>
            <person name="Overmann J."/>
            <person name="Amann R."/>
            <person name="Jetten M.S.M."/>
            <person name="Mascher T."/>
            <person name="Medema M.H."/>
            <person name="Devos D.P."/>
            <person name="Kaster A.-K."/>
            <person name="Ovreas L."/>
            <person name="Rohde M."/>
            <person name="Galperin M.Y."/>
            <person name="Jogler C."/>
        </authorList>
    </citation>
    <scope>NUCLEOTIDE SEQUENCE [LARGE SCALE GENOMIC DNA]</scope>
    <source>
        <strain evidence="8 9">Q31a</strain>
    </source>
</reference>
<accession>A0A518G4Y1</accession>
<dbReference type="InterPro" id="IPR019734">
    <property type="entry name" value="TPR_rpt"/>
</dbReference>
<dbReference type="EC" id="2.7.11.1" evidence="8"/>
<evidence type="ECO:0000256" key="1">
    <source>
        <dbReference type="ARBA" id="ARBA00022679"/>
    </source>
</evidence>
<dbReference type="PROSITE" id="PS00108">
    <property type="entry name" value="PROTEIN_KINASE_ST"/>
    <property type="match status" value="1"/>
</dbReference>
<gene>
    <name evidence="8" type="primary">pknD_3</name>
    <name evidence="8" type="ORF">Q31a_19130</name>
</gene>
<evidence type="ECO:0000256" key="4">
    <source>
        <dbReference type="ARBA" id="ARBA00022840"/>
    </source>
</evidence>
<dbReference type="Gene3D" id="1.10.510.10">
    <property type="entry name" value="Transferase(Phosphotransferase) domain 1"/>
    <property type="match status" value="1"/>
</dbReference>
<feature type="region of interest" description="Disordered" evidence="6">
    <location>
        <begin position="600"/>
        <end position="632"/>
    </location>
</feature>
<dbReference type="GO" id="GO:0005524">
    <property type="term" value="F:ATP binding"/>
    <property type="evidence" value="ECO:0007669"/>
    <property type="project" value="UniProtKB-KW"/>
</dbReference>
<organism evidence="8 9">
    <name type="scientific">Aureliella helgolandensis</name>
    <dbReference type="NCBI Taxonomy" id="2527968"/>
    <lineage>
        <taxon>Bacteria</taxon>
        <taxon>Pseudomonadati</taxon>
        <taxon>Planctomycetota</taxon>
        <taxon>Planctomycetia</taxon>
        <taxon>Pirellulales</taxon>
        <taxon>Pirellulaceae</taxon>
        <taxon>Aureliella</taxon>
    </lineage>
</organism>
<dbReference type="GO" id="GO:0004674">
    <property type="term" value="F:protein serine/threonine kinase activity"/>
    <property type="evidence" value="ECO:0007669"/>
    <property type="project" value="UniProtKB-EC"/>
</dbReference>
<dbReference type="SUPFAM" id="SSF56112">
    <property type="entry name" value="Protein kinase-like (PK-like)"/>
    <property type="match status" value="1"/>
</dbReference>
<keyword evidence="5" id="KW-0802">TPR repeat</keyword>
<dbReference type="OrthoDB" id="6111975at2"/>
<dbReference type="EMBL" id="CP036298">
    <property type="protein sequence ID" value="QDV23610.1"/>
    <property type="molecule type" value="Genomic_DNA"/>
</dbReference>
<dbReference type="KEGG" id="ahel:Q31a_19130"/>
<evidence type="ECO:0000256" key="3">
    <source>
        <dbReference type="ARBA" id="ARBA00022777"/>
    </source>
</evidence>
<feature type="repeat" description="TPR" evidence="5">
    <location>
        <begin position="1322"/>
        <end position="1355"/>
    </location>
</feature>
<dbReference type="Gene3D" id="3.30.200.20">
    <property type="entry name" value="Phosphorylase Kinase, domain 1"/>
    <property type="match status" value="1"/>
</dbReference>
<dbReference type="SUPFAM" id="SSF48452">
    <property type="entry name" value="TPR-like"/>
    <property type="match status" value="1"/>
</dbReference>
<dbReference type="PANTHER" id="PTHR43289:SF6">
    <property type="entry name" value="SERINE_THREONINE-PROTEIN KINASE NEKL-3"/>
    <property type="match status" value="1"/>
</dbReference>